<feature type="transmembrane region" description="Helical" evidence="6">
    <location>
        <begin position="45"/>
        <end position="67"/>
    </location>
</feature>
<dbReference type="Pfam" id="PF00924">
    <property type="entry name" value="MS_channel_2nd"/>
    <property type="match status" value="1"/>
</dbReference>
<accession>A0A2U2XAR9</accession>
<name>A0A2U2XAR9_9FLAO</name>
<evidence type="ECO:0000259" key="7">
    <source>
        <dbReference type="Pfam" id="PF00924"/>
    </source>
</evidence>
<dbReference type="GO" id="GO:0016020">
    <property type="term" value="C:membrane"/>
    <property type="evidence" value="ECO:0007669"/>
    <property type="project" value="UniProtKB-SubCell"/>
</dbReference>
<dbReference type="EMBL" id="QFRJ01000010">
    <property type="protein sequence ID" value="PWH84888.1"/>
    <property type="molecule type" value="Genomic_DNA"/>
</dbReference>
<organism evidence="8 9">
    <name type="scientific">Brumimicrobium oceani</name>
    <dbReference type="NCBI Taxonomy" id="2100725"/>
    <lineage>
        <taxon>Bacteria</taxon>
        <taxon>Pseudomonadati</taxon>
        <taxon>Bacteroidota</taxon>
        <taxon>Flavobacteriia</taxon>
        <taxon>Flavobacteriales</taxon>
        <taxon>Crocinitomicaceae</taxon>
        <taxon>Brumimicrobium</taxon>
    </lineage>
</organism>
<dbReference type="SUPFAM" id="SSF50182">
    <property type="entry name" value="Sm-like ribonucleoproteins"/>
    <property type="match status" value="1"/>
</dbReference>
<dbReference type="AlphaFoldDB" id="A0A2U2XAR9"/>
<gene>
    <name evidence="8" type="ORF">DIT68_12140</name>
</gene>
<dbReference type="RefSeq" id="WP_109360081.1">
    <property type="nucleotide sequence ID" value="NZ_QFRJ01000010.1"/>
</dbReference>
<evidence type="ECO:0000313" key="9">
    <source>
        <dbReference type="Proteomes" id="UP000245370"/>
    </source>
</evidence>
<comment type="similarity">
    <text evidence="2">Belongs to the MscS (TC 1.A.23) family.</text>
</comment>
<dbReference type="InterPro" id="IPR023408">
    <property type="entry name" value="MscS_beta-dom_sf"/>
</dbReference>
<evidence type="ECO:0000256" key="4">
    <source>
        <dbReference type="ARBA" id="ARBA00022989"/>
    </source>
</evidence>
<evidence type="ECO:0000256" key="1">
    <source>
        <dbReference type="ARBA" id="ARBA00004141"/>
    </source>
</evidence>
<proteinExistence type="inferred from homology"/>
<dbReference type="GO" id="GO:0008381">
    <property type="term" value="F:mechanosensitive monoatomic ion channel activity"/>
    <property type="evidence" value="ECO:0007669"/>
    <property type="project" value="InterPro"/>
</dbReference>
<keyword evidence="4 6" id="KW-1133">Transmembrane helix</keyword>
<keyword evidence="3 6" id="KW-0812">Transmembrane</keyword>
<dbReference type="SUPFAM" id="SSF82861">
    <property type="entry name" value="Mechanosensitive channel protein MscS (YggB), transmembrane region"/>
    <property type="match status" value="1"/>
</dbReference>
<comment type="caution">
    <text evidence="8">The sequence shown here is derived from an EMBL/GenBank/DDBJ whole genome shotgun (WGS) entry which is preliminary data.</text>
</comment>
<evidence type="ECO:0000256" key="6">
    <source>
        <dbReference type="SAM" id="Phobius"/>
    </source>
</evidence>
<dbReference type="InterPro" id="IPR010920">
    <property type="entry name" value="LSM_dom_sf"/>
</dbReference>
<feature type="transmembrane region" description="Helical" evidence="6">
    <location>
        <begin position="73"/>
        <end position="106"/>
    </location>
</feature>
<dbReference type="Gene3D" id="1.10.287.1260">
    <property type="match status" value="1"/>
</dbReference>
<dbReference type="Gene3D" id="2.30.30.60">
    <property type="match status" value="1"/>
</dbReference>
<dbReference type="Proteomes" id="UP000245370">
    <property type="component" value="Unassembled WGS sequence"/>
</dbReference>
<dbReference type="InterPro" id="IPR006685">
    <property type="entry name" value="MscS_channel_2nd"/>
</dbReference>
<dbReference type="InterPro" id="IPR011014">
    <property type="entry name" value="MscS_channel_TM-2"/>
</dbReference>
<keyword evidence="9" id="KW-1185">Reference proteome</keyword>
<reference evidence="8 9" key="1">
    <citation type="submission" date="2018-05" db="EMBL/GenBank/DDBJ databases">
        <title>Brumimicrobium oceani sp. nov., isolated from coastal sediment.</title>
        <authorList>
            <person name="Kou Y."/>
        </authorList>
    </citation>
    <scope>NUCLEOTIDE SEQUENCE [LARGE SCALE GENOMIC DNA]</scope>
    <source>
        <strain evidence="8 9">C305</strain>
    </source>
</reference>
<comment type="subcellular location">
    <subcellularLocation>
        <location evidence="1">Membrane</location>
        <topology evidence="1">Multi-pass membrane protein</topology>
    </subcellularLocation>
</comment>
<evidence type="ECO:0000256" key="3">
    <source>
        <dbReference type="ARBA" id="ARBA00022692"/>
    </source>
</evidence>
<dbReference type="OrthoDB" id="5705501at2"/>
<dbReference type="PANTHER" id="PTHR30221">
    <property type="entry name" value="SMALL-CONDUCTANCE MECHANOSENSITIVE CHANNEL"/>
    <property type="match status" value="1"/>
</dbReference>
<dbReference type="InterPro" id="IPR045275">
    <property type="entry name" value="MscS_archaea/bacteria_type"/>
</dbReference>
<feature type="transmembrane region" description="Helical" evidence="6">
    <location>
        <begin position="6"/>
        <end position="24"/>
    </location>
</feature>
<keyword evidence="5 6" id="KW-0472">Membrane</keyword>
<dbReference type="PANTHER" id="PTHR30221:SF8">
    <property type="entry name" value="SMALL-CONDUCTANCE MECHANOSENSITIVE CHANNEL"/>
    <property type="match status" value="1"/>
</dbReference>
<protein>
    <submittedName>
        <fullName evidence="8">Mechanosensitive ion channel protein MscS</fullName>
    </submittedName>
</protein>
<evidence type="ECO:0000256" key="2">
    <source>
        <dbReference type="ARBA" id="ARBA00008017"/>
    </source>
</evidence>
<evidence type="ECO:0000256" key="5">
    <source>
        <dbReference type="ARBA" id="ARBA00023136"/>
    </source>
</evidence>
<feature type="domain" description="Mechanosensitive ion channel MscS" evidence="7">
    <location>
        <begin position="94"/>
        <end position="159"/>
    </location>
</feature>
<sequence>MEPYTLHIIETIAVLIAYFTLKYITKKATNRAARKFSKSQTRVKIIKKIIQLILITISALLLLFIWGVEQTELMFFISSLLTVLGIAFFAQWSIISNITATLIIFFNHPAKIGDEIEIFDVDHPVTGRISDVGIFFVTVRNKDGGLITIPSNLFIQKMIVKKDNQTSAITSKVL</sequence>
<reference evidence="8 9" key="2">
    <citation type="submission" date="2018-05" db="EMBL/GenBank/DDBJ databases">
        <authorList>
            <person name="Lanie J.A."/>
            <person name="Ng W.-L."/>
            <person name="Kazmierczak K.M."/>
            <person name="Andrzejewski T.M."/>
            <person name="Davidsen T.M."/>
            <person name="Wayne K.J."/>
            <person name="Tettelin H."/>
            <person name="Glass J.I."/>
            <person name="Rusch D."/>
            <person name="Podicherti R."/>
            <person name="Tsui H.-C.T."/>
            <person name="Winkler M.E."/>
        </authorList>
    </citation>
    <scope>NUCLEOTIDE SEQUENCE [LARGE SCALE GENOMIC DNA]</scope>
    <source>
        <strain evidence="8 9">C305</strain>
    </source>
</reference>
<evidence type="ECO:0000313" key="8">
    <source>
        <dbReference type="EMBL" id="PWH84888.1"/>
    </source>
</evidence>